<protein>
    <submittedName>
        <fullName evidence="1">10313_t:CDS:1</fullName>
    </submittedName>
</protein>
<evidence type="ECO:0000313" key="1">
    <source>
        <dbReference type="EMBL" id="CAG8457451.1"/>
    </source>
</evidence>
<comment type="caution">
    <text evidence="1">The sequence shown here is derived from an EMBL/GenBank/DDBJ whole genome shotgun (WGS) entry which is preliminary data.</text>
</comment>
<sequence length="251" mass="27835">MQSLYRSRALICVLKNKPALRRFSVIHSLNIHSRSPSLQRIAPWTVPTRYATSLPDQTQFDLSNPLLAKIASNPELVSTLQEFAELLQTKGIDVTSGEPPPVTEAMKLFSDPQVREVSGRIARGLQAVGVPLDPQVLMTMMPKPGTTVQPAEKVESTSFQQLDKEQKTSEIGQDILDGEPKILENVLAGEQDNLGKEQKVSGIEQNVLKKEQDSLGKEQKVSGVEQKVSEEEQRGIIGKLKTKFKSWFSAF</sequence>
<name>A0A9N8VJT1_9GLOM</name>
<accession>A0A9N8VJT1</accession>
<dbReference type="EMBL" id="CAJVPJ010000019">
    <property type="protein sequence ID" value="CAG8457451.1"/>
    <property type="molecule type" value="Genomic_DNA"/>
</dbReference>
<reference evidence="1" key="1">
    <citation type="submission" date="2021-06" db="EMBL/GenBank/DDBJ databases">
        <authorList>
            <person name="Kallberg Y."/>
            <person name="Tangrot J."/>
            <person name="Rosling A."/>
        </authorList>
    </citation>
    <scope>NUCLEOTIDE SEQUENCE</scope>
    <source>
        <strain evidence="1">IA702</strain>
    </source>
</reference>
<gene>
    <name evidence="1" type="ORF">POCULU_LOCUS377</name>
</gene>
<dbReference type="Proteomes" id="UP000789572">
    <property type="component" value="Unassembled WGS sequence"/>
</dbReference>
<proteinExistence type="predicted"/>
<evidence type="ECO:0000313" key="2">
    <source>
        <dbReference type="Proteomes" id="UP000789572"/>
    </source>
</evidence>
<keyword evidence="2" id="KW-1185">Reference proteome</keyword>
<dbReference type="OrthoDB" id="10008801at2759"/>
<dbReference type="AlphaFoldDB" id="A0A9N8VJT1"/>
<organism evidence="1 2">
    <name type="scientific">Paraglomus occultum</name>
    <dbReference type="NCBI Taxonomy" id="144539"/>
    <lineage>
        <taxon>Eukaryota</taxon>
        <taxon>Fungi</taxon>
        <taxon>Fungi incertae sedis</taxon>
        <taxon>Mucoromycota</taxon>
        <taxon>Glomeromycotina</taxon>
        <taxon>Glomeromycetes</taxon>
        <taxon>Paraglomerales</taxon>
        <taxon>Paraglomeraceae</taxon>
        <taxon>Paraglomus</taxon>
    </lineage>
</organism>